<dbReference type="AlphaFoldDB" id="A0A1L3MRF5"/>
<reference evidence="2 3" key="1">
    <citation type="journal article" date="2016" name="Sci. Rep.">
        <title>Complete genome sequence and transcriptomic analysis of a novel marine strain Bacillus weihaiensis reveals the mechanism of brown algae degradation.</title>
        <authorList>
            <person name="Zhu Y."/>
            <person name="Chen P."/>
            <person name="Bao Y."/>
            <person name="Men Y."/>
            <person name="Zeng Y."/>
            <person name="Yang J."/>
            <person name="Sun J."/>
            <person name="Sun Y."/>
        </authorList>
    </citation>
    <scope>NUCLEOTIDE SEQUENCE [LARGE SCALE GENOMIC DNA]</scope>
    <source>
        <strain evidence="2 3">Alg07</strain>
    </source>
</reference>
<proteinExistence type="predicted"/>
<dbReference type="STRING" id="1547283.A9C19_09175"/>
<feature type="transmembrane region" description="Helical" evidence="1">
    <location>
        <begin position="5"/>
        <end position="28"/>
    </location>
</feature>
<feature type="transmembrane region" description="Helical" evidence="1">
    <location>
        <begin position="60"/>
        <end position="80"/>
    </location>
</feature>
<protein>
    <submittedName>
        <fullName evidence="2">Uncharacterized protein</fullName>
    </submittedName>
</protein>
<evidence type="ECO:0000313" key="2">
    <source>
        <dbReference type="EMBL" id="APH04906.1"/>
    </source>
</evidence>
<keyword evidence="3" id="KW-1185">Reference proteome</keyword>
<name>A0A1L3MRF5_9BACI</name>
<gene>
    <name evidence="2" type="ORF">A9C19_09175</name>
</gene>
<dbReference type="KEGG" id="bwh:A9C19_09175"/>
<evidence type="ECO:0000256" key="1">
    <source>
        <dbReference type="SAM" id="Phobius"/>
    </source>
</evidence>
<dbReference type="EMBL" id="CP016020">
    <property type="protein sequence ID" value="APH04906.1"/>
    <property type="molecule type" value="Genomic_DNA"/>
</dbReference>
<keyword evidence="1" id="KW-0812">Transmembrane</keyword>
<organism evidence="2 3">
    <name type="scientific">Bacillus weihaiensis</name>
    <dbReference type="NCBI Taxonomy" id="1547283"/>
    <lineage>
        <taxon>Bacteria</taxon>
        <taxon>Bacillati</taxon>
        <taxon>Bacillota</taxon>
        <taxon>Bacilli</taxon>
        <taxon>Bacillales</taxon>
        <taxon>Bacillaceae</taxon>
        <taxon>Bacillus</taxon>
    </lineage>
</organism>
<accession>A0A1L3MRF5</accession>
<dbReference type="OrthoDB" id="2971310at2"/>
<evidence type="ECO:0000313" key="3">
    <source>
        <dbReference type="Proteomes" id="UP000181936"/>
    </source>
</evidence>
<keyword evidence="1" id="KW-0472">Membrane</keyword>
<sequence length="92" mass="10426">MRTILLSLCFSFILHVLFFLGTFFIGYIKTLNYIPIIEGDWQNVESLQNVVAFGSTGSPLFFLFTFIGLSLICGVCLVFYRKINSANEKARS</sequence>
<keyword evidence="1" id="KW-1133">Transmembrane helix</keyword>
<dbReference type="Proteomes" id="UP000181936">
    <property type="component" value="Chromosome"/>
</dbReference>
<dbReference type="RefSeq" id="WP_072579701.1">
    <property type="nucleotide sequence ID" value="NZ_CP016020.1"/>
</dbReference>